<feature type="transmembrane region" description="Helical" evidence="2">
    <location>
        <begin position="192"/>
        <end position="214"/>
    </location>
</feature>
<dbReference type="Pfam" id="PF13962">
    <property type="entry name" value="PGG"/>
    <property type="match status" value="1"/>
</dbReference>
<evidence type="ECO:0000313" key="4">
    <source>
        <dbReference type="EMBL" id="KAJ4755619.1"/>
    </source>
</evidence>
<sequence length="254" mass="28051">MSHETVLCNAPPNNNASFEQQPPRQPPQAHHTIVQPTPTAVPQNTVPVLPPDGAAQAVTNTKNALTPDEMKQKWFEETRGWIMVVAVLVASVTYTTGLNPPGGLWQDDSNGHEAGDPILHYKSPNRYKTFFYANATAFMASLVIIILLMNERFYFSKSKVIMLNISMVLGLVSLMISYAAGCARKISTSMYVIVLAVVVLLFVIYSAHVLPYICSFTNKRAPWMRDVVGPGIVSLEDSVHNRKERSEMTKSASV</sequence>
<comment type="caution">
    <text evidence="4">The sequence shown here is derived from an EMBL/GenBank/DDBJ whole genome shotgun (WGS) entry which is preliminary data.</text>
</comment>
<organism evidence="4 5">
    <name type="scientific">Rhynchospora pubera</name>
    <dbReference type="NCBI Taxonomy" id="906938"/>
    <lineage>
        <taxon>Eukaryota</taxon>
        <taxon>Viridiplantae</taxon>
        <taxon>Streptophyta</taxon>
        <taxon>Embryophyta</taxon>
        <taxon>Tracheophyta</taxon>
        <taxon>Spermatophyta</taxon>
        <taxon>Magnoliopsida</taxon>
        <taxon>Liliopsida</taxon>
        <taxon>Poales</taxon>
        <taxon>Cyperaceae</taxon>
        <taxon>Cyperoideae</taxon>
        <taxon>Rhynchosporeae</taxon>
        <taxon>Rhynchospora</taxon>
    </lineage>
</organism>
<proteinExistence type="predicted"/>
<dbReference type="PANTHER" id="PTHR24177:SF432">
    <property type="entry name" value="OS06G0286146 PROTEIN"/>
    <property type="match status" value="1"/>
</dbReference>
<dbReference type="AlphaFoldDB" id="A0AAV8CLD1"/>
<dbReference type="EMBL" id="JAMFTS010000005">
    <property type="protein sequence ID" value="KAJ4755619.1"/>
    <property type="molecule type" value="Genomic_DNA"/>
</dbReference>
<keyword evidence="2" id="KW-1133">Transmembrane helix</keyword>
<name>A0AAV8CLD1_9POAL</name>
<feature type="compositionally biased region" description="Polar residues" evidence="1">
    <location>
        <begin position="34"/>
        <end position="46"/>
    </location>
</feature>
<protein>
    <submittedName>
        <fullName evidence="4">Ankyrin repeat family protein</fullName>
    </submittedName>
</protein>
<feature type="transmembrane region" description="Helical" evidence="2">
    <location>
        <begin position="130"/>
        <end position="149"/>
    </location>
</feature>
<dbReference type="Proteomes" id="UP001140206">
    <property type="component" value="Chromosome 5"/>
</dbReference>
<evidence type="ECO:0000313" key="5">
    <source>
        <dbReference type="Proteomes" id="UP001140206"/>
    </source>
</evidence>
<feature type="domain" description="PGG" evidence="3">
    <location>
        <begin position="73"/>
        <end position="184"/>
    </location>
</feature>
<accession>A0AAV8CLD1</accession>
<dbReference type="GO" id="GO:0016020">
    <property type="term" value="C:membrane"/>
    <property type="evidence" value="ECO:0007669"/>
    <property type="project" value="TreeGrafter"/>
</dbReference>
<feature type="region of interest" description="Disordered" evidence="1">
    <location>
        <begin position="11"/>
        <end position="48"/>
    </location>
</feature>
<evidence type="ECO:0000256" key="2">
    <source>
        <dbReference type="SAM" id="Phobius"/>
    </source>
</evidence>
<gene>
    <name evidence="4" type="ORF">LUZ62_090024</name>
</gene>
<evidence type="ECO:0000256" key="1">
    <source>
        <dbReference type="SAM" id="MobiDB-lite"/>
    </source>
</evidence>
<keyword evidence="2" id="KW-0472">Membrane</keyword>
<dbReference type="InterPro" id="IPR026961">
    <property type="entry name" value="PGG_dom"/>
</dbReference>
<keyword evidence="2" id="KW-0812">Transmembrane</keyword>
<reference evidence="4" key="1">
    <citation type="submission" date="2022-08" db="EMBL/GenBank/DDBJ databases">
        <authorList>
            <person name="Marques A."/>
        </authorList>
    </citation>
    <scope>NUCLEOTIDE SEQUENCE</scope>
    <source>
        <strain evidence="4">RhyPub2mFocal</strain>
        <tissue evidence="4">Leaves</tissue>
    </source>
</reference>
<dbReference type="PANTHER" id="PTHR24177">
    <property type="entry name" value="CASKIN"/>
    <property type="match status" value="1"/>
</dbReference>
<keyword evidence="5" id="KW-1185">Reference proteome</keyword>
<feature type="transmembrane region" description="Helical" evidence="2">
    <location>
        <begin position="80"/>
        <end position="98"/>
    </location>
</feature>
<feature type="transmembrane region" description="Helical" evidence="2">
    <location>
        <begin position="161"/>
        <end position="180"/>
    </location>
</feature>
<evidence type="ECO:0000259" key="3">
    <source>
        <dbReference type="Pfam" id="PF13962"/>
    </source>
</evidence>